<dbReference type="AlphaFoldDB" id="A0A930YK35"/>
<accession>A0A930YK35</accession>
<name>A0A930YK35_9ACTN</name>
<dbReference type="RefSeq" id="WP_194698107.1">
    <property type="nucleotide sequence ID" value="NZ_JADKPO010000035.1"/>
</dbReference>
<evidence type="ECO:0000313" key="2">
    <source>
        <dbReference type="Proteomes" id="UP000660668"/>
    </source>
</evidence>
<evidence type="ECO:0000313" key="1">
    <source>
        <dbReference type="EMBL" id="MBF4769962.1"/>
    </source>
</evidence>
<organism evidence="1 2">
    <name type="scientific">Nocardioides agariphilus</name>
    <dbReference type="NCBI Taxonomy" id="433664"/>
    <lineage>
        <taxon>Bacteria</taxon>
        <taxon>Bacillati</taxon>
        <taxon>Actinomycetota</taxon>
        <taxon>Actinomycetes</taxon>
        <taxon>Propionibacteriales</taxon>
        <taxon>Nocardioidaceae</taxon>
        <taxon>Nocardioides</taxon>
    </lineage>
</organism>
<dbReference type="Proteomes" id="UP000660668">
    <property type="component" value="Unassembled WGS sequence"/>
</dbReference>
<keyword evidence="2" id="KW-1185">Reference proteome</keyword>
<dbReference type="EMBL" id="JADKPO010000035">
    <property type="protein sequence ID" value="MBF4769962.1"/>
    <property type="molecule type" value="Genomic_DNA"/>
</dbReference>
<comment type="caution">
    <text evidence="1">The sequence shown here is derived from an EMBL/GenBank/DDBJ whole genome shotgun (WGS) entry which is preliminary data.</text>
</comment>
<sequence length="107" mass="11672">MTMTPIGRRIEPTYAVLRDLLGCEVTATASPLDGYGAVALTFEFLSTPVAWGGAVTYSVRITGPVDHPMVPGRYELVHDDLSMVLALYPVAQDARFVHYEAYLGEPL</sequence>
<protein>
    <submittedName>
        <fullName evidence="1">Uncharacterized protein</fullName>
    </submittedName>
</protein>
<gene>
    <name evidence="1" type="ORF">ISU10_19495</name>
</gene>
<proteinExistence type="predicted"/>
<reference evidence="1" key="1">
    <citation type="submission" date="2020-11" db="EMBL/GenBank/DDBJ databases">
        <title>Nocardioides cynanchi sp. nov., isolated from soil of rhizosphere of Cynanchum wilfordii.</title>
        <authorList>
            <person name="Lee J.-S."/>
            <person name="Suh M.K."/>
            <person name="Kim J.-S."/>
        </authorList>
    </citation>
    <scope>NUCLEOTIDE SEQUENCE</scope>
    <source>
        <strain evidence="1">KCTC 19276</strain>
    </source>
</reference>